<accession>A0A6V7QVK3</accession>
<gene>
    <name evidence="3" type="ORF">CB5_LOCUS30007</name>
</gene>
<dbReference type="EMBL" id="CAJEUB010000023">
    <property type="protein sequence ID" value="CAD1846796.1"/>
    <property type="molecule type" value="Genomic_DNA"/>
</dbReference>
<dbReference type="CDD" id="cd00132">
    <property type="entry name" value="CRIB"/>
    <property type="match status" value="1"/>
</dbReference>
<evidence type="ECO:0000313" key="3">
    <source>
        <dbReference type="EMBL" id="CAD1846796.1"/>
    </source>
</evidence>
<proteinExistence type="predicted"/>
<dbReference type="PANTHER" id="PTHR46325">
    <property type="entry name" value="CRIB DOMAIN-CONTAINING PROTEIN RIC8"/>
    <property type="match status" value="1"/>
</dbReference>
<feature type="compositionally biased region" description="Polar residues" evidence="1">
    <location>
        <begin position="65"/>
        <end position="80"/>
    </location>
</feature>
<feature type="domain" description="CRIB" evidence="2">
    <location>
        <begin position="28"/>
        <end position="41"/>
    </location>
</feature>
<sequence>MAAKMKGIFKGFKFISQIFVYKEHEMEIGYPTDVRHVAHIGWDSASGNAASWMNEFKTASDFSSASLSNFGQSGETSWASQGRYPEKKKKKKKQKMALPAENYGTIVTVVCSCLGHAT</sequence>
<protein>
    <recommendedName>
        <fullName evidence="2">CRIB domain-containing protein</fullName>
    </recommendedName>
</protein>
<organism evidence="3">
    <name type="scientific">Ananas comosus var. bracteatus</name>
    <name type="common">red pineapple</name>
    <dbReference type="NCBI Taxonomy" id="296719"/>
    <lineage>
        <taxon>Eukaryota</taxon>
        <taxon>Viridiplantae</taxon>
        <taxon>Streptophyta</taxon>
        <taxon>Embryophyta</taxon>
        <taxon>Tracheophyta</taxon>
        <taxon>Spermatophyta</taxon>
        <taxon>Magnoliopsida</taxon>
        <taxon>Liliopsida</taxon>
        <taxon>Poales</taxon>
        <taxon>Bromeliaceae</taxon>
        <taxon>Bromelioideae</taxon>
        <taxon>Ananas</taxon>
    </lineage>
</organism>
<dbReference type="PROSITE" id="PS50108">
    <property type="entry name" value="CRIB"/>
    <property type="match status" value="1"/>
</dbReference>
<dbReference type="Gene3D" id="3.90.810.10">
    <property type="entry name" value="CRIB domain"/>
    <property type="match status" value="1"/>
</dbReference>
<reference evidence="3" key="1">
    <citation type="submission" date="2020-07" db="EMBL/GenBank/DDBJ databases">
        <authorList>
            <person name="Lin J."/>
        </authorList>
    </citation>
    <scope>NUCLEOTIDE SEQUENCE</scope>
</reference>
<dbReference type="Pfam" id="PF00786">
    <property type="entry name" value="PBD"/>
    <property type="match status" value="1"/>
</dbReference>
<dbReference type="InterPro" id="IPR000095">
    <property type="entry name" value="CRIB_dom"/>
</dbReference>
<feature type="compositionally biased region" description="Basic residues" evidence="1">
    <location>
        <begin position="86"/>
        <end position="95"/>
    </location>
</feature>
<evidence type="ECO:0000256" key="1">
    <source>
        <dbReference type="SAM" id="MobiDB-lite"/>
    </source>
</evidence>
<evidence type="ECO:0000259" key="2">
    <source>
        <dbReference type="PROSITE" id="PS50108"/>
    </source>
</evidence>
<dbReference type="FunFam" id="3.90.810.10:FF:000029">
    <property type="entry name" value="Elongation factor Ts, mitochondrial"/>
    <property type="match status" value="1"/>
</dbReference>
<dbReference type="AlphaFoldDB" id="A0A6V7QVK3"/>
<name>A0A6V7QVK3_ANACO</name>
<dbReference type="InterPro" id="IPR036936">
    <property type="entry name" value="CRIB_dom_sf"/>
</dbReference>
<dbReference type="PANTHER" id="PTHR46325:SF20">
    <property type="entry name" value="CRIB DOMAIN-CONTAINING PROTEIN RIC10"/>
    <property type="match status" value="1"/>
</dbReference>
<dbReference type="SMART" id="SM00285">
    <property type="entry name" value="PBD"/>
    <property type="match status" value="1"/>
</dbReference>
<feature type="region of interest" description="Disordered" evidence="1">
    <location>
        <begin position="65"/>
        <end position="96"/>
    </location>
</feature>